<dbReference type="EMBL" id="CAJFCJ010000002">
    <property type="protein sequence ID" value="CAD5112430.1"/>
    <property type="molecule type" value="Genomic_DNA"/>
</dbReference>
<gene>
    <name evidence="2" type="ORF">DGYR_LOCUS1572</name>
</gene>
<proteinExistence type="predicted"/>
<evidence type="ECO:0000256" key="1">
    <source>
        <dbReference type="SAM" id="SignalP"/>
    </source>
</evidence>
<comment type="caution">
    <text evidence="2">The sequence shown here is derived from an EMBL/GenBank/DDBJ whole genome shotgun (WGS) entry which is preliminary data.</text>
</comment>
<keyword evidence="3" id="KW-1185">Reference proteome</keyword>
<organism evidence="2 3">
    <name type="scientific">Dimorphilus gyrociliatus</name>
    <dbReference type="NCBI Taxonomy" id="2664684"/>
    <lineage>
        <taxon>Eukaryota</taxon>
        <taxon>Metazoa</taxon>
        <taxon>Spiralia</taxon>
        <taxon>Lophotrochozoa</taxon>
        <taxon>Annelida</taxon>
        <taxon>Polychaeta</taxon>
        <taxon>Polychaeta incertae sedis</taxon>
        <taxon>Dinophilidae</taxon>
        <taxon>Dimorphilus</taxon>
    </lineage>
</organism>
<dbReference type="AlphaFoldDB" id="A0A7I8V871"/>
<sequence>MKKFLCLTLALLAVLPFMIMAEENSPPSDDIGDLEEEEIESTFNGTAISNEDDDKSGRSKRSTFFQRYCSNRGAFCNSQARFKIISLRGKYNAKKLCEAYSSHYNCFKAIDNLSFCRVTNLGLTKRFADSYCSKDCQCELAACDNKSLSYCSTWYCRRNAFIQCGMYNSETIARFPKSIKICPGSGGLSKSNCDCKCQCSP</sequence>
<evidence type="ECO:0000313" key="2">
    <source>
        <dbReference type="EMBL" id="CAD5112430.1"/>
    </source>
</evidence>
<accession>A0A7I8V871</accession>
<reference evidence="2 3" key="1">
    <citation type="submission" date="2020-08" db="EMBL/GenBank/DDBJ databases">
        <authorList>
            <person name="Hejnol A."/>
        </authorList>
    </citation>
    <scope>NUCLEOTIDE SEQUENCE [LARGE SCALE GENOMIC DNA]</scope>
</reference>
<evidence type="ECO:0000313" key="3">
    <source>
        <dbReference type="Proteomes" id="UP000549394"/>
    </source>
</evidence>
<name>A0A7I8V871_9ANNE</name>
<dbReference type="Proteomes" id="UP000549394">
    <property type="component" value="Unassembled WGS sequence"/>
</dbReference>
<feature type="chain" id="PRO_5029546110" evidence="1">
    <location>
        <begin position="22"/>
        <end position="201"/>
    </location>
</feature>
<keyword evidence="1" id="KW-0732">Signal</keyword>
<feature type="signal peptide" evidence="1">
    <location>
        <begin position="1"/>
        <end position="21"/>
    </location>
</feature>
<protein>
    <submittedName>
        <fullName evidence="2">DgyrCDS1652</fullName>
    </submittedName>
</protein>